<evidence type="ECO:0000259" key="1">
    <source>
        <dbReference type="PROSITE" id="PS50011"/>
    </source>
</evidence>
<dbReference type="SUPFAM" id="SSF52540">
    <property type="entry name" value="P-loop containing nucleoside triphosphate hydrolases"/>
    <property type="match status" value="1"/>
</dbReference>
<evidence type="ECO:0000313" key="3">
    <source>
        <dbReference type="Proteomes" id="UP000515344"/>
    </source>
</evidence>
<dbReference type="GO" id="GO:0016887">
    <property type="term" value="F:ATP hydrolysis activity"/>
    <property type="evidence" value="ECO:0007669"/>
    <property type="project" value="InterPro"/>
</dbReference>
<dbReference type="GO" id="GO:0004672">
    <property type="term" value="F:protein kinase activity"/>
    <property type="evidence" value="ECO:0007669"/>
    <property type="project" value="InterPro"/>
</dbReference>
<dbReference type="PANTHER" id="PTHR23077">
    <property type="entry name" value="AAA-FAMILY ATPASE"/>
    <property type="match status" value="1"/>
</dbReference>
<dbReference type="KEGG" id="lacs:H4075_19905"/>
<dbReference type="InterPro" id="IPR011009">
    <property type="entry name" value="Kinase-like_dom_sf"/>
</dbReference>
<sequence length="605" mass="69077">MSSLNKAILEKGFVLSETYTVLLFIKKSNTAETYRAKGKDGNLYFLKLFYYGNLNRSAFDDQNNILETSFLKALRHENIVGYQDSGEIIIERKKYAFLILNFIAGEALADRITREPISTIYDLKGIAVDVLKGLSYLHNLEEPIIHNEITPQNIMLDMSTDIPQARLIDFGHARSFHQSSSSYNKTDLNLAYIAPECIMANAYSPQSDLFSVGAVMYHLLTGTPPWFKAVSKFQEDRSNAEDLLQKEREKPLLFPGKINEIIDFDESIIKIIKKALHPDLEFRFQSADEFMQALSGQIDVEDVDKIRVQKSEKSETEKKTLSTKPKGTGFDSIAGMSELKRLLTVDVINALKDPEKYKKYDVAFPNGILFYGPPRCGKTYFAKKFAEEVGYNYMYIKPSTLKSRYVNATQENIAKMFEEAEKNAPTIIFIDELNELLPNRDSDVHEMTKSAVNEMLAQMDRTGDKGIFIVGATNYPLMIDPAILGAGRLEKYFYIGPPDFELRKSLFEVYLKKKPLDFGIDYEKLAKMTENYVTGDIELLVNEAARFALTNNMRVTMDILEKTIKKQKPTVPLAELKKYEAMRRKFEGGDDDEKTNERTPIGFRR</sequence>
<evidence type="ECO:0000313" key="2">
    <source>
        <dbReference type="EMBL" id="QNA44302.1"/>
    </source>
</evidence>
<dbReference type="Pfam" id="PF00069">
    <property type="entry name" value="Pkinase"/>
    <property type="match status" value="1"/>
</dbReference>
<feature type="domain" description="Protein kinase" evidence="1">
    <location>
        <begin position="19"/>
        <end position="295"/>
    </location>
</feature>
<dbReference type="Proteomes" id="UP000515344">
    <property type="component" value="Chromosome"/>
</dbReference>
<name>A0A7G5XFP9_9BACT</name>
<dbReference type="CDD" id="cd14014">
    <property type="entry name" value="STKc_PknB_like"/>
    <property type="match status" value="1"/>
</dbReference>
<dbReference type="InterPro" id="IPR027417">
    <property type="entry name" value="P-loop_NTPase"/>
</dbReference>
<dbReference type="AlphaFoldDB" id="A0A7G5XFP9"/>
<dbReference type="InterPro" id="IPR050168">
    <property type="entry name" value="AAA_ATPase_domain"/>
</dbReference>
<dbReference type="GO" id="GO:0005524">
    <property type="term" value="F:ATP binding"/>
    <property type="evidence" value="ECO:0007669"/>
    <property type="project" value="InterPro"/>
</dbReference>
<dbReference type="SUPFAM" id="SSF56112">
    <property type="entry name" value="Protein kinase-like (PK-like)"/>
    <property type="match status" value="1"/>
</dbReference>
<reference evidence="3" key="1">
    <citation type="submission" date="2020-08" db="EMBL/GenBank/DDBJ databases">
        <title>Lacibacter sp. S13-6-6 genome sequencing.</title>
        <authorList>
            <person name="Jin L."/>
        </authorList>
    </citation>
    <scope>NUCLEOTIDE SEQUENCE [LARGE SCALE GENOMIC DNA]</scope>
    <source>
        <strain evidence="3">S13-6-6</strain>
    </source>
</reference>
<dbReference type="SMART" id="SM00382">
    <property type="entry name" value="AAA"/>
    <property type="match status" value="1"/>
</dbReference>
<dbReference type="EMBL" id="CP060007">
    <property type="protein sequence ID" value="QNA44302.1"/>
    <property type="molecule type" value="Genomic_DNA"/>
</dbReference>
<gene>
    <name evidence="2" type="ORF">H4075_19905</name>
</gene>
<protein>
    <submittedName>
        <fullName evidence="2">AAA family ATPase</fullName>
    </submittedName>
</protein>
<dbReference type="Pfam" id="PF17862">
    <property type="entry name" value="AAA_lid_3"/>
    <property type="match status" value="1"/>
</dbReference>
<dbReference type="PROSITE" id="PS50011">
    <property type="entry name" value="PROTEIN_KINASE_DOM"/>
    <property type="match status" value="1"/>
</dbReference>
<dbReference type="InterPro" id="IPR003959">
    <property type="entry name" value="ATPase_AAA_core"/>
</dbReference>
<dbReference type="PANTHER" id="PTHR23077:SF198">
    <property type="entry name" value="ATP-DEPENDENT ZINC METALLOPROTEASE FTSH"/>
    <property type="match status" value="1"/>
</dbReference>
<dbReference type="Gene3D" id="1.10.510.10">
    <property type="entry name" value="Transferase(Phosphotransferase) domain 1"/>
    <property type="match status" value="1"/>
</dbReference>
<dbReference type="InterPro" id="IPR000719">
    <property type="entry name" value="Prot_kinase_dom"/>
</dbReference>
<dbReference type="InterPro" id="IPR003593">
    <property type="entry name" value="AAA+_ATPase"/>
</dbReference>
<organism evidence="2 3">
    <name type="scientific">Lacibacter sediminis</name>
    <dbReference type="NCBI Taxonomy" id="2760713"/>
    <lineage>
        <taxon>Bacteria</taxon>
        <taxon>Pseudomonadati</taxon>
        <taxon>Bacteroidota</taxon>
        <taxon>Chitinophagia</taxon>
        <taxon>Chitinophagales</taxon>
        <taxon>Chitinophagaceae</taxon>
        <taxon>Lacibacter</taxon>
    </lineage>
</organism>
<dbReference type="InterPro" id="IPR041569">
    <property type="entry name" value="AAA_lid_3"/>
</dbReference>
<proteinExistence type="predicted"/>
<dbReference type="Gene3D" id="3.40.50.300">
    <property type="entry name" value="P-loop containing nucleotide triphosphate hydrolases"/>
    <property type="match status" value="1"/>
</dbReference>
<keyword evidence="3" id="KW-1185">Reference proteome</keyword>
<dbReference type="RefSeq" id="WP_182802564.1">
    <property type="nucleotide sequence ID" value="NZ_CP060007.1"/>
</dbReference>
<dbReference type="Gene3D" id="1.10.8.60">
    <property type="match status" value="1"/>
</dbReference>
<accession>A0A7G5XFP9</accession>
<dbReference type="Pfam" id="PF00004">
    <property type="entry name" value="AAA"/>
    <property type="match status" value="1"/>
</dbReference>